<dbReference type="Pfam" id="PF19287">
    <property type="entry name" value="DUF5910"/>
    <property type="match status" value="1"/>
</dbReference>
<dbReference type="STRING" id="1081109.A0A167ZLS0"/>
<protein>
    <submittedName>
        <fullName evidence="1">Uncharacterized protein</fullName>
    </submittedName>
</protein>
<comment type="caution">
    <text evidence="1">The sequence shown here is derived from an EMBL/GenBank/DDBJ whole genome shotgun (WGS) entry which is preliminary data.</text>
</comment>
<evidence type="ECO:0000313" key="2">
    <source>
        <dbReference type="Proteomes" id="UP000078544"/>
    </source>
</evidence>
<gene>
    <name evidence="1" type="ORF">AAL_05860</name>
</gene>
<name>A0A167ZLS0_9HYPO</name>
<dbReference type="EMBL" id="AZGY01000014">
    <property type="protein sequence ID" value="KZZ92828.1"/>
    <property type="molecule type" value="Genomic_DNA"/>
</dbReference>
<keyword evidence="2" id="KW-1185">Reference proteome</keyword>
<dbReference type="InterPro" id="IPR045564">
    <property type="entry name" value="DUF5910"/>
</dbReference>
<sequence length="222" mass="25558">MGNIDASFFSALIAASECSTEVIVGHRRVTKAGQLCKASMMEQGLTFTQKQARKYMKKGLYFTKNRETPQLGQGPYLSDDRDSYKTDKSDWYCMIFANKEAIYSASKAWIPPDNIDGDTLWREARRIDEYIKSLDLAPKYTMRFGILDGGHGDDDFQLAIPKALLREKGFAWRVVCVKTKEEMWNLAVNWERWPGIKGHKFYDCGTWFAKIKWPPDVPTFHS</sequence>
<dbReference type="Proteomes" id="UP000078544">
    <property type="component" value="Unassembled WGS sequence"/>
</dbReference>
<organism evidence="1 2">
    <name type="scientific">Moelleriella libera RCEF 2490</name>
    <dbReference type="NCBI Taxonomy" id="1081109"/>
    <lineage>
        <taxon>Eukaryota</taxon>
        <taxon>Fungi</taxon>
        <taxon>Dikarya</taxon>
        <taxon>Ascomycota</taxon>
        <taxon>Pezizomycotina</taxon>
        <taxon>Sordariomycetes</taxon>
        <taxon>Hypocreomycetidae</taxon>
        <taxon>Hypocreales</taxon>
        <taxon>Clavicipitaceae</taxon>
        <taxon>Moelleriella</taxon>
    </lineage>
</organism>
<evidence type="ECO:0000313" key="1">
    <source>
        <dbReference type="EMBL" id="KZZ92828.1"/>
    </source>
</evidence>
<dbReference type="OrthoDB" id="4540223at2759"/>
<proteinExistence type="predicted"/>
<dbReference type="AlphaFoldDB" id="A0A167ZLS0"/>
<accession>A0A167ZLS0</accession>
<reference evidence="1 2" key="1">
    <citation type="journal article" date="2016" name="Genome Biol. Evol.">
        <title>Divergent and convergent evolution of fungal pathogenicity.</title>
        <authorList>
            <person name="Shang Y."/>
            <person name="Xiao G."/>
            <person name="Zheng P."/>
            <person name="Cen K."/>
            <person name="Zhan S."/>
            <person name="Wang C."/>
        </authorList>
    </citation>
    <scope>NUCLEOTIDE SEQUENCE [LARGE SCALE GENOMIC DNA]</scope>
    <source>
        <strain evidence="1 2">RCEF 2490</strain>
    </source>
</reference>